<feature type="compositionally biased region" description="Low complexity" evidence="1">
    <location>
        <begin position="271"/>
        <end position="285"/>
    </location>
</feature>
<feature type="compositionally biased region" description="Basic and acidic residues" evidence="1">
    <location>
        <begin position="308"/>
        <end position="349"/>
    </location>
</feature>
<feature type="compositionally biased region" description="Pro residues" evidence="1">
    <location>
        <begin position="403"/>
        <end position="415"/>
    </location>
</feature>
<name>A0A9W9F4P9_9EURO</name>
<comment type="caution">
    <text evidence="2">The sequence shown here is derived from an EMBL/GenBank/DDBJ whole genome shotgun (WGS) entry which is preliminary data.</text>
</comment>
<dbReference type="EMBL" id="JAPQKH010000006">
    <property type="protein sequence ID" value="KAJ5093484.1"/>
    <property type="molecule type" value="Genomic_DNA"/>
</dbReference>
<reference evidence="2" key="1">
    <citation type="submission" date="2022-11" db="EMBL/GenBank/DDBJ databases">
        <authorList>
            <person name="Petersen C."/>
        </authorList>
    </citation>
    <scope>NUCLEOTIDE SEQUENCE</scope>
    <source>
        <strain evidence="2">IBT 30069</strain>
    </source>
</reference>
<reference evidence="2" key="2">
    <citation type="journal article" date="2023" name="IMA Fungus">
        <title>Comparative genomic study of the Penicillium genus elucidates a diverse pangenome and 15 lateral gene transfer events.</title>
        <authorList>
            <person name="Petersen C."/>
            <person name="Sorensen T."/>
            <person name="Nielsen M.R."/>
            <person name="Sondergaard T.E."/>
            <person name="Sorensen J.L."/>
            <person name="Fitzpatrick D.A."/>
            <person name="Frisvad J.C."/>
            <person name="Nielsen K.L."/>
        </authorList>
    </citation>
    <scope>NUCLEOTIDE SEQUENCE</scope>
    <source>
        <strain evidence="2">IBT 30069</strain>
    </source>
</reference>
<feature type="compositionally biased region" description="Low complexity" evidence="1">
    <location>
        <begin position="391"/>
        <end position="402"/>
    </location>
</feature>
<feature type="compositionally biased region" description="Basic and acidic residues" evidence="1">
    <location>
        <begin position="504"/>
        <end position="523"/>
    </location>
</feature>
<evidence type="ECO:0000256" key="1">
    <source>
        <dbReference type="SAM" id="MobiDB-lite"/>
    </source>
</evidence>
<dbReference type="OrthoDB" id="3357341at2759"/>
<dbReference type="Proteomes" id="UP001149165">
    <property type="component" value="Unassembled WGS sequence"/>
</dbReference>
<gene>
    <name evidence="2" type="ORF">N7456_009345</name>
</gene>
<dbReference type="AlphaFoldDB" id="A0A9W9F4P9"/>
<organism evidence="2 3">
    <name type="scientific">Penicillium angulare</name>
    <dbReference type="NCBI Taxonomy" id="116970"/>
    <lineage>
        <taxon>Eukaryota</taxon>
        <taxon>Fungi</taxon>
        <taxon>Dikarya</taxon>
        <taxon>Ascomycota</taxon>
        <taxon>Pezizomycotina</taxon>
        <taxon>Eurotiomycetes</taxon>
        <taxon>Eurotiomycetidae</taxon>
        <taxon>Eurotiales</taxon>
        <taxon>Aspergillaceae</taxon>
        <taxon>Penicillium</taxon>
    </lineage>
</organism>
<evidence type="ECO:0000313" key="3">
    <source>
        <dbReference type="Proteomes" id="UP001149165"/>
    </source>
</evidence>
<proteinExistence type="predicted"/>
<sequence>MIDENLPTFFLKNNSQTPQQINIYSRHDGNDPEPAYNLKYLDPAAPASQNRYGVALCDPYVTDIIYGEVAVIPEWTQPSLSAEAIRNNGGAAPPPEPILPTEFSIQLYNPDQAIVVRHQPKAWNKPARWEFEMPQRSFRVPSASTLDRTQSDPAAADITPRLRFSWRKDGKLSKDLTCLLHGKTTSTVAEQKTKNREPDITVAMFQGLKELTLYEPNLYRVEMEDFKGLEVVLLLAAVAIRDIFFGLAKESFHITAGGPTVANGKPQAGPAGRKSPKAQAAAAVPGRPPPGGRASISNPTSPGPQARRRQDELAAQEERRTQELLVTEKRQQEQARRRKEAEVDSETKRLQQIYGQEEHQARMQRPSSAAAFRPNLPARHSGPSRPYNSHQYSQSQSFISQPPQQPPRPSYPPRPQSYYPQGRPAPPPSNGPYPHAQPSGRPDTRIQSTASFGPGRPSQPRPQSTVGFVPAVSGALQPGALQPGEAPARPQQLQPKKSSFFGFRRKEEGSTPNKLDKKRSSMF</sequence>
<protein>
    <submittedName>
        <fullName evidence="2">Uncharacterized protein</fullName>
    </submittedName>
</protein>
<accession>A0A9W9F4P9</accession>
<feature type="region of interest" description="Disordered" evidence="1">
    <location>
        <begin position="255"/>
        <end position="523"/>
    </location>
</feature>
<keyword evidence="3" id="KW-1185">Reference proteome</keyword>
<evidence type="ECO:0000313" key="2">
    <source>
        <dbReference type="EMBL" id="KAJ5093484.1"/>
    </source>
</evidence>